<protein>
    <recommendedName>
        <fullName evidence="3">Lipoprotein</fullName>
    </recommendedName>
</protein>
<proteinExistence type="predicted"/>
<name>W8JKR8_9CHLA</name>
<dbReference type="AlphaFoldDB" id="W8JKR8"/>
<dbReference type="Proteomes" id="UP000019433">
    <property type="component" value="Chromosome"/>
</dbReference>
<dbReference type="KEGG" id="cav:M832_00150"/>
<evidence type="ECO:0008006" key="3">
    <source>
        <dbReference type="Google" id="ProtNLM"/>
    </source>
</evidence>
<dbReference type="HOGENOM" id="CLU_192051_0_0_0"/>
<evidence type="ECO:0000313" key="2">
    <source>
        <dbReference type="Proteomes" id="UP000019433"/>
    </source>
</evidence>
<reference evidence="1 2" key="1">
    <citation type="journal article" date="2014" name="Syst. Appl. Microbiol.">
        <title>Evidence for the existence of two new members of the family Chlamydiaceae and proposal of Chlamydia avium sp. nov. and Chlamydia gallinacea sp. nov.</title>
        <authorList>
            <person name="Sachse K."/>
            <person name="Laroucau K."/>
            <person name="Riege K."/>
            <person name="Wehner S."/>
            <person name="Dilcher M."/>
            <person name="Creasy H.H."/>
            <person name="Weidmann M."/>
            <person name="Myers G."/>
            <person name="Vorimore F."/>
            <person name="Vicari N."/>
            <person name="Magnino S."/>
            <person name="Liebler-Tenorio E."/>
            <person name="Ruettger A."/>
            <person name="Bavoil P.M."/>
            <person name="Hufert F.T."/>
            <person name="Rossello-Mora R."/>
            <person name="Marz M."/>
        </authorList>
    </citation>
    <scope>NUCLEOTIDE SEQUENCE [LARGE SCALE GENOMIC DNA]</scope>
    <source>
        <strain evidence="1 2">10DC88</strain>
    </source>
</reference>
<dbReference type="EMBL" id="CP006571">
    <property type="protein sequence ID" value="AHK62889.1"/>
    <property type="molecule type" value="Genomic_DNA"/>
</dbReference>
<gene>
    <name evidence="1" type="ORF">M832_00150</name>
</gene>
<organism evidence="1 2">
    <name type="scientific">Chlamydia avium 10DC88</name>
    <dbReference type="NCBI Taxonomy" id="1229831"/>
    <lineage>
        <taxon>Bacteria</taxon>
        <taxon>Pseudomonadati</taxon>
        <taxon>Chlamydiota</taxon>
        <taxon>Chlamydiia</taxon>
        <taxon>Chlamydiales</taxon>
        <taxon>Chlamydiaceae</taxon>
        <taxon>Chlamydia/Chlamydophila group</taxon>
        <taxon>Chlamydia</taxon>
    </lineage>
</organism>
<dbReference type="PROSITE" id="PS51257">
    <property type="entry name" value="PROKAR_LIPOPROTEIN"/>
    <property type="match status" value="1"/>
</dbReference>
<evidence type="ECO:0000313" key="1">
    <source>
        <dbReference type="EMBL" id="AHK62889.1"/>
    </source>
</evidence>
<accession>W8JKR8</accession>
<sequence>MKRFSFLYGIFLISLFISSCDYVPPPREYILTYKNTPLTKQAHFIGFSIAKSVFYASYDNMCSTNHSWQMLRSALLAPDFRNLFL</sequence>